<protein>
    <recommendedName>
        <fullName evidence="4">Pseudouridine synthase</fullName>
        <ecNumber evidence="4">5.4.99.-</ecNumber>
    </recommendedName>
</protein>
<dbReference type="EC" id="5.4.99.-" evidence="4"/>
<accession>A0A1G1VSC4</accession>
<evidence type="ECO:0000256" key="1">
    <source>
        <dbReference type="ARBA" id="ARBA00010876"/>
    </source>
</evidence>
<dbReference type="PROSITE" id="PS01129">
    <property type="entry name" value="PSI_RLU"/>
    <property type="match status" value="1"/>
</dbReference>
<evidence type="ECO:0000313" key="6">
    <source>
        <dbReference type="EMBL" id="OGY18303.1"/>
    </source>
</evidence>
<evidence type="ECO:0000256" key="2">
    <source>
        <dbReference type="ARBA" id="ARBA00023235"/>
    </source>
</evidence>
<dbReference type="InterPro" id="IPR050188">
    <property type="entry name" value="RluA_PseudoU_synthase"/>
</dbReference>
<keyword evidence="2 4" id="KW-0413">Isomerase</keyword>
<evidence type="ECO:0000256" key="3">
    <source>
        <dbReference type="PIRSR" id="PIRSR606225-1"/>
    </source>
</evidence>
<dbReference type="InterPro" id="IPR006224">
    <property type="entry name" value="PsdUridine_synth_RluA-like_CS"/>
</dbReference>
<dbReference type="InterPro" id="IPR020103">
    <property type="entry name" value="PsdUridine_synth_cat_dom_sf"/>
</dbReference>
<dbReference type="InterPro" id="IPR006225">
    <property type="entry name" value="PsdUridine_synth_RluC/D"/>
</dbReference>
<organism evidence="6 7">
    <name type="scientific">Candidatus Chisholmbacteria bacterium RIFCSPHIGHO2_01_FULL_52_32</name>
    <dbReference type="NCBI Taxonomy" id="1797591"/>
    <lineage>
        <taxon>Bacteria</taxon>
        <taxon>Candidatus Chisholmiibacteriota</taxon>
    </lineage>
</organism>
<comment type="function">
    <text evidence="4">Responsible for synthesis of pseudouridine from uracil.</text>
</comment>
<name>A0A1G1VSC4_9BACT</name>
<reference evidence="6 7" key="1">
    <citation type="journal article" date="2016" name="Nat. Commun.">
        <title>Thousands of microbial genomes shed light on interconnected biogeochemical processes in an aquifer system.</title>
        <authorList>
            <person name="Anantharaman K."/>
            <person name="Brown C.T."/>
            <person name="Hug L.A."/>
            <person name="Sharon I."/>
            <person name="Castelle C.J."/>
            <person name="Probst A.J."/>
            <person name="Thomas B.C."/>
            <person name="Singh A."/>
            <person name="Wilkins M.J."/>
            <person name="Karaoz U."/>
            <person name="Brodie E.L."/>
            <person name="Williams K.H."/>
            <person name="Hubbard S.S."/>
            <person name="Banfield J.F."/>
        </authorList>
    </citation>
    <scope>NUCLEOTIDE SEQUENCE [LARGE SCALE GENOMIC DNA]</scope>
</reference>
<dbReference type="PANTHER" id="PTHR21600">
    <property type="entry name" value="MITOCHONDRIAL RNA PSEUDOURIDINE SYNTHASE"/>
    <property type="match status" value="1"/>
</dbReference>
<sequence length="249" mass="28298">MISPTVVYEDEVLCVINKPAGMVVNRSSTAPEETVQDWVEARPFFSSQKTGYTPPNTYFSDRSGIVHRLDKETSGVLVVAKTPEAFSGLLAQFRERKVTKTYLALVHGMLEPKVGDVRLPLARNPRDRKRFAVSAFGKLSHTAWKVVRVYHECVKPGVRTKGYQGFSLVEVEPQTGRTHQIRVHFSHLGHPVVSDQRYAGRRAREDSLWCPRQFLHAFRISFFHPVRGVRLEFEAELPADLKTALTLLR</sequence>
<comment type="catalytic activity">
    <reaction evidence="4">
        <text>a uridine in RNA = a pseudouridine in RNA</text>
        <dbReference type="Rhea" id="RHEA:48348"/>
        <dbReference type="Rhea" id="RHEA-COMP:12068"/>
        <dbReference type="Rhea" id="RHEA-COMP:12069"/>
        <dbReference type="ChEBI" id="CHEBI:65314"/>
        <dbReference type="ChEBI" id="CHEBI:65315"/>
    </reaction>
</comment>
<dbReference type="PANTHER" id="PTHR21600:SF44">
    <property type="entry name" value="RIBOSOMAL LARGE SUBUNIT PSEUDOURIDINE SYNTHASE D"/>
    <property type="match status" value="1"/>
</dbReference>
<feature type="domain" description="Pseudouridine synthase RsuA/RluA-like" evidence="5">
    <location>
        <begin position="14"/>
        <end position="187"/>
    </location>
</feature>
<comment type="caution">
    <text evidence="6">The sequence shown here is derived from an EMBL/GenBank/DDBJ whole genome shotgun (WGS) entry which is preliminary data.</text>
</comment>
<dbReference type="Pfam" id="PF00849">
    <property type="entry name" value="PseudoU_synth_2"/>
    <property type="match status" value="1"/>
</dbReference>
<evidence type="ECO:0000313" key="7">
    <source>
        <dbReference type="Proteomes" id="UP000179233"/>
    </source>
</evidence>
<dbReference type="Proteomes" id="UP000179233">
    <property type="component" value="Unassembled WGS sequence"/>
</dbReference>
<dbReference type="AlphaFoldDB" id="A0A1G1VSC4"/>
<comment type="similarity">
    <text evidence="1 4">Belongs to the pseudouridine synthase RluA family.</text>
</comment>
<gene>
    <name evidence="6" type="ORF">A2786_02175</name>
</gene>
<dbReference type="GO" id="GO:0140098">
    <property type="term" value="F:catalytic activity, acting on RNA"/>
    <property type="evidence" value="ECO:0007669"/>
    <property type="project" value="UniProtKB-ARBA"/>
</dbReference>
<dbReference type="GO" id="GO:0009982">
    <property type="term" value="F:pseudouridine synthase activity"/>
    <property type="evidence" value="ECO:0007669"/>
    <property type="project" value="InterPro"/>
</dbReference>
<dbReference type="SUPFAM" id="SSF55120">
    <property type="entry name" value="Pseudouridine synthase"/>
    <property type="match status" value="1"/>
</dbReference>
<dbReference type="CDD" id="cd02869">
    <property type="entry name" value="PseudoU_synth_RluA_like"/>
    <property type="match status" value="1"/>
</dbReference>
<evidence type="ECO:0000256" key="4">
    <source>
        <dbReference type="RuleBase" id="RU362028"/>
    </source>
</evidence>
<dbReference type="Gene3D" id="3.30.2350.10">
    <property type="entry name" value="Pseudouridine synthase"/>
    <property type="match status" value="1"/>
</dbReference>
<dbReference type="EMBL" id="MHCJ01000003">
    <property type="protein sequence ID" value="OGY18303.1"/>
    <property type="molecule type" value="Genomic_DNA"/>
</dbReference>
<dbReference type="GO" id="GO:0003723">
    <property type="term" value="F:RNA binding"/>
    <property type="evidence" value="ECO:0007669"/>
    <property type="project" value="InterPro"/>
</dbReference>
<evidence type="ECO:0000259" key="5">
    <source>
        <dbReference type="Pfam" id="PF00849"/>
    </source>
</evidence>
<proteinExistence type="inferred from homology"/>
<dbReference type="GO" id="GO:0000455">
    <property type="term" value="P:enzyme-directed rRNA pseudouridine synthesis"/>
    <property type="evidence" value="ECO:0007669"/>
    <property type="project" value="TreeGrafter"/>
</dbReference>
<dbReference type="NCBIfam" id="TIGR00005">
    <property type="entry name" value="rluA_subfam"/>
    <property type="match status" value="1"/>
</dbReference>
<dbReference type="InterPro" id="IPR006145">
    <property type="entry name" value="PsdUridine_synth_RsuA/RluA"/>
</dbReference>
<feature type="active site" evidence="3">
    <location>
        <position position="70"/>
    </location>
</feature>